<dbReference type="AlphaFoldDB" id="A0AAN7VWT1"/>
<protein>
    <submittedName>
        <fullName evidence="1">Uncharacterized protein</fullName>
    </submittedName>
</protein>
<dbReference type="EMBL" id="JAVRQU010000026">
    <property type="protein sequence ID" value="KAK5690180.1"/>
    <property type="molecule type" value="Genomic_DNA"/>
</dbReference>
<comment type="caution">
    <text evidence="1">The sequence shown here is derived from an EMBL/GenBank/DDBJ whole genome shotgun (WGS) entry which is preliminary data.</text>
</comment>
<proteinExistence type="predicted"/>
<name>A0AAN7VWT1_9PEZI</name>
<sequence length="71" mass="7731">MSNNIKISMLEKQDLELPRIFYLALGVAQSHLGTCCNGYSGSYGNSAILLHAGYRTPMSTSSYRSSRNLAA</sequence>
<evidence type="ECO:0000313" key="2">
    <source>
        <dbReference type="Proteomes" id="UP001310594"/>
    </source>
</evidence>
<evidence type="ECO:0000313" key="1">
    <source>
        <dbReference type="EMBL" id="KAK5690180.1"/>
    </source>
</evidence>
<reference evidence="1" key="1">
    <citation type="submission" date="2023-08" db="EMBL/GenBank/DDBJ databases">
        <title>Black Yeasts Isolated from many extreme environments.</title>
        <authorList>
            <person name="Coleine C."/>
            <person name="Stajich J.E."/>
            <person name="Selbmann L."/>
        </authorList>
    </citation>
    <scope>NUCLEOTIDE SEQUENCE</scope>
    <source>
        <strain evidence="1">CCFEE 5810</strain>
    </source>
</reference>
<dbReference type="Proteomes" id="UP001310594">
    <property type="component" value="Unassembled WGS sequence"/>
</dbReference>
<gene>
    <name evidence="1" type="ORF">LTR97_012368</name>
</gene>
<organism evidence="1 2">
    <name type="scientific">Elasticomyces elasticus</name>
    <dbReference type="NCBI Taxonomy" id="574655"/>
    <lineage>
        <taxon>Eukaryota</taxon>
        <taxon>Fungi</taxon>
        <taxon>Dikarya</taxon>
        <taxon>Ascomycota</taxon>
        <taxon>Pezizomycotina</taxon>
        <taxon>Dothideomycetes</taxon>
        <taxon>Dothideomycetidae</taxon>
        <taxon>Mycosphaerellales</taxon>
        <taxon>Teratosphaeriaceae</taxon>
        <taxon>Elasticomyces</taxon>
    </lineage>
</organism>
<accession>A0AAN7VWT1</accession>